<gene>
    <name evidence="8" type="ORF">RRG08_026123</name>
</gene>
<dbReference type="AlphaFoldDB" id="A0AAE0YS33"/>
<feature type="domain" description="C2H2-type" evidence="7">
    <location>
        <begin position="693"/>
        <end position="720"/>
    </location>
</feature>
<dbReference type="Proteomes" id="UP001283361">
    <property type="component" value="Unassembled WGS sequence"/>
</dbReference>
<feature type="domain" description="C2H2-type" evidence="7">
    <location>
        <begin position="826"/>
        <end position="853"/>
    </location>
</feature>
<dbReference type="SUPFAM" id="SSF57667">
    <property type="entry name" value="beta-beta-alpha zinc fingers"/>
    <property type="match status" value="9"/>
</dbReference>
<feature type="compositionally biased region" description="Basic and acidic residues" evidence="6">
    <location>
        <begin position="483"/>
        <end position="494"/>
    </location>
</feature>
<dbReference type="PANTHER" id="PTHR24379">
    <property type="entry name" value="KRAB AND ZINC FINGER DOMAIN-CONTAINING"/>
    <property type="match status" value="1"/>
</dbReference>
<dbReference type="SMART" id="SM00355">
    <property type="entry name" value="ZnF_C2H2"/>
    <property type="match status" value="23"/>
</dbReference>
<evidence type="ECO:0000313" key="9">
    <source>
        <dbReference type="Proteomes" id="UP001283361"/>
    </source>
</evidence>
<feature type="domain" description="C2H2-type" evidence="7">
    <location>
        <begin position="966"/>
        <end position="994"/>
    </location>
</feature>
<feature type="domain" description="C2H2-type" evidence="7">
    <location>
        <begin position="882"/>
        <end position="909"/>
    </location>
</feature>
<dbReference type="Pfam" id="PF12874">
    <property type="entry name" value="zf-met"/>
    <property type="match status" value="2"/>
</dbReference>
<evidence type="ECO:0000313" key="8">
    <source>
        <dbReference type="EMBL" id="KAK3755396.1"/>
    </source>
</evidence>
<feature type="compositionally biased region" description="Polar residues" evidence="6">
    <location>
        <begin position="1020"/>
        <end position="1030"/>
    </location>
</feature>
<keyword evidence="2" id="KW-0677">Repeat</keyword>
<evidence type="ECO:0000256" key="1">
    <source>
        <dbReference type="ARBA" id="ARBA00022723"/>
    </source>
</evidence>
<dbReference type="InterPro" id="IPR013087">
    <property type="entry name" value="Znf_C2H2_type"/>
</dbReference>
<dbReference type="FunFam" id="3.30.160.60:FF:002343">
    <property type="entry name" value="Zinc finger protein 33A"/>
    <property type="match status" value="1"/>
</dbReference>
<dbReference type="Pfam" id="PF00096">
    <property type="entry name" value="zf-C2H2"/>
    <property type="match status" value="5"/>
</dbReference>
<proteinExistence type="predicted"/>
<feature type="domain" description="C2H2-type" evidence="7">
    <location>
        <begin position="375"/>
        <end position="403"/>
    </location>
</feature>
<comment type="caution">
    <text evidence="8">The sequence shown here is derived from an EMBL/GenBank/DDBJ whole genome shotgun (WGS) entry which is preliminary data.</text>
</comment>
<keyword evidence="3 5" id="KW-0863">Zinc-finger</keyword>
<feature type="domain" description="C2H2-type" evidence="7">
    <location>
        <begin position="404"/>
        <end position="431"/>
    </location>
</feature>
<dbReference type="Gene3D" id="3.30.160.60">
    <property type="entry name" value="Classic Zinc Finger"/>
    <property type="match status" value="13"/>
</dbReference>
<feature type="domain" description="C2H2-type" evidence="7">
    <location>
        <begin position="742"/>
        <end position="765"/>
    </location>
</feature>
<feature type="domain" description="C2H2-type" evidence="7">
    <location>
        <begin position="630"/>
        <end position="657"/>
    </location>
</feature>
<evidence type="ECO:0000256" key="2">
    <source>
        <dbReference type="ARBA" id="ARBA00022737"/>
    </source>
</evidence>
<keyword evidence="4" id="KW-0862">Zinc</keyword>
<keyword evidence="1" id="KW-0479">Metal-binding</keyword>
<organism evidence="8 9">
    <name type="scientific">Elysia crispata</name>
    <name type="common">lettuce slug</name>
    <dbReference type="NCBI Taxonomy" id="231223"/>
    <lineage>
        <taxon>Eukaryota</taxon>
        <taxon>Metazoa</taxon>
        <taxon>Spiralia</taxon>
        <taxon>Lophotrochozoa</taxon>
        <taxon>Mollusca</taxon>
        <taxon>Gastropoda</taxon>
        <taxon>Heterobranchia</taxon>
        <taxon>Euthyneura</taxon>
        <taxon>Panpulmonata</taxon>
        <taxon>Sacoglossa</taxon>
        <taxon>Placobranchoidea</taxon>
        <taxon>Plakobranchidae</taxon>
        <taxon>Elysia</taxon>
    </lineage>
</organism>
<feature type="domain" description="C2H2-type" evidence="7">
    <location>
        <begin position="598"/>
        <end position="626"/>
    </location>
</feature>
<dbReference type="InterPro" id="IPR036236">
    <property type="entry name" value="Znf_C2H2_sf"/>
</dbReference>
<dbReference type="PROSITE" id="PS50157">
    <property type="entry name" value="ZINC_FINGER_C2H2_2"/>
    <property type="match status" value="17"/>
</dbReference>
<feature type="domain" description="C2H2-type" evidence="7">
    <location>
        <begin position="318"/>
        <end position="345"/>
    </location>
</feature>
<evidence type="ECO:0000256" key="4">
    <source>
        <dbReference type="ARBA" id="ARBA00022833"/>
    </source>
</evidence>
<evidence type="ECO:0000256" key="3">
    <source>
        <dbReference type="ARBA" id="ARBA00022771"/>
    </source>
</evidence>
<feature type="domain" description="C2H2-type" evidence="7">
    <location>
        <begin position="910"/>
        <end position="937"/>
    </location>
</feature>
<dbReference type="EMBL" id="JAWDGP010005602">
    <property type="protein sequence ID" value="KAK3755396.1"/>
    <property type="molecule type" value="Genomic_DNA"/>
</dbReference>
<dbReference type="GO" id="GO:0008270">
    <property type="term" value="F:zinc ion binding"/>
    <property type="evidence" value="ECO:0007669"/>
    <property type="project" value="UniProtKB-KW"/>
</dbReference>
<evidence type="ECO:0000256" key="6">
    <source>
        <dbReference type="SAM" id="MobiDB-lite"/>
    </source>
</evidence>
<feature type="domain" description="C2H2-type" evidence="7">
    <location>
        <begin position="854"/>
        <end position="881"/>
    </location>
</feature>
<feature type="domain" description="C2H2-type" evidence="7">
    <location>
        <begin position="797"/>
        <end position="825"/>
    </location>
</feature>
<feature type="domain" description="C2H2-type" evidence="7">
    <location>
        <begin position="658"/>
        <end position="686"/>
    </location>
</feature>
<feature type="region of interest" description="Disordered" evidence="6">
    <location>
        <begin position="1020"/>
        <end position="1039"/>
    </location>
</feature>
<dbReference type="FunFam" id="3.30.160.60:FF:000100">
    <property type="entry name" value="Zinc finger 45-like"/>
    <property type="match status" value="2"/>
</dbReference>
<reference evidence="8" key="1">
    <citation type="journal article" date="2023" name="G3 (Bethesda)">
        <title>A reference genome for the long-term kleptoplast-retaining sea slug Elysia crispata morphotype clarki.</title>
        <authorList>
            <person name="Eastman K.E."/>
            <person name="Pendleton A.L."/>
            <person name="Shaikh M.A."/>
            <person name="Suttiyut T."/>
            <person name="Ogas R."/>
            <person name="Tomko P."/>
            <person name="Gavelis G."/>
            <person name="Widhalm J.R."/>
            <person name="Wisecaver J.H."/>
        </authorList>
    </citation>
    <scope>NUCLEOTIDE SEQUENCE</scope>
    <source>
        <strain evidence="8">ECLA1</strain>
    </source>
</reference>
<name>A0AAE0YS33_9GAST</name>
<feature type="domain" description="C2H2-type" evidence="7">
    <location>
        <begin position="37"/>
        <end position="62"/>
    </location>
</feature>
<feature type="domain" description="C2H2-type" evidence="7">
    <location>
        <begin position="938"/>
        <end position="965"/>
    </location>
</feature>
<accession>A0AAE0YS33</accession>
<feature type="region of interest" description="Disordered" evidence="6">
    <location>
        <begin position="483"/>
        <end position="512"/>
    </location>
</feature>
<dbReference type="PROSITE" id="PS00028">
    <property type="entry name" value="ZINC_FINGER_C2H2_1"/>
    <property type="match status" value="18"/>
</dbReference>
<keyword evidence="9" id="KW-1185">Reference proteome</keyword>
<evidence type="ECO:0000259" key="7">
    <source>
        <dbReference type="PROSITE" id="PS50157"/>
    </source>
</evidence>
<feature type="domain" description="C2H2-type" evidence="7">
    <location>
        <begin position="9"/>
        <end position="36"/>
    </location>
</feature>
<protein>
    <recommendedName>
        <fullName evidence="7">C2H2-type domain-containing protein</fullName>
    </recommendedName>
</protein>
<dbReference type="PANTHER" id="PTHR24379:SF121">
    <property type="entry name" value="C2H2-TYPE DOMAIN-CONTAINING PROTEIN"/>
    <property type="match status" value="1"/>
</dbReference>
<evidence type="ECO:0000256" key="5">
    <source>
        <dbReference type="PROSITE-ProRule" id="PRU00042"/>
    </source>
</evidence>
<sequence>MGATSEKNFQCFLCSEKFPLATDLADHIENHNIQKAFQCGFCSESFHENPDILSHISSMHGGLPVLYNCSICKLGFQELWNLEEHVAGCQGNVTVCSNSGSLEGKVQFGNENIDLDAKNKTIKDILNKKSDNASERVLFRKICDEIFQTGAGGENIPKSEVNDGLDNFENEYTSSELLILNEESNQYIPVSETAKLPGNLDKSLKNVQALHLPNAHKLEDENMGNGTVVASSEHLDKSINHVKKSGVKKLCEDKKSNTSLISNDIRAKISTYISSKAQKTRSHRGKNDTQEISHISNKSSSFNYSSKQPSSGHVEKGFLCKICMHTCTSQETLEEHMRSHALEECYIIRCIKCNVCFDDAELLEKHLDLTNCSGFKCSECRQSFGLEALLLKHTILAHKQGSEMKCSECGKICSSQYAWARHEATHAKSQPYMCKICGKHLSSLEHVLRYHLPKAHKLGKKTRDRKNSMFCVSKISNVEKDENCDVQGKNDKSSFHKKRRVSSKPITSLTPKKSKFEVSSSVHLQNKKNKGKSGPKRWVCLDCDICGGKVSDHHALDIHRSYHFMEDKSVIHCSGCPEKFSQLADLTSHVQQKQCSKFKCEDCEQIFPTELSFMRHKSETHILPKETGFYSCLECQQNFESHSAYVDHSAEHVSSQPFQCKICNATFISEMLLEEHFDEAHTLIKNDQESNSFKCAQCLETFRTKMAITVHRRFHMQREVLCENKEDCHKPESSFASYMTPFFCEICSVGFSGAVQLERHEQLHSTVADKPKCHICGQIFQRNCYLKVHLGHHNRPFLCTACGKTFASSQTLKHHSLAYHSAVNPFQCQICHKFYSSKGALRHHMKGHLGEKRFECKICGKKFSDSTCLESHILNHSSEKRFKCKLCNYECRHRSVLSRHMDMHSGVKRYKCPHCGKRFRQQSGWKAHLTIHTGEKNFGCEYCGKQFARKDYLNVHLLTHTKEKPMICPICGDRFAVASNRNVHVRKVHGERDYKWFQEWKARNKELNDASVEQRTLPVQGTDAATTSEVPTAPTPLQNPIAPPDPPPVNNVMCPPLYPPPIYDPDNSSEHPMYPQTQQMFYWMGKVQSSPTMK</sequence>